<dbReference type="GO" id="GO:0034599">
    <property type="term" value="P:cellular response to oxidative stress"/>
    <property type="evidence" value="ECO:0007669"/>
    <property type="project" value="TreeGrafter"/>
</dbReference>
<dbReference type="InterPro" id="IPR000889">
    <property type="entry name" value="Glutathione_peroxidase"/>
</dbReference>
<dbReference type="InterPro" id="IPR029760">
    <property type="entry name" value="GPX_CS"/>
</dbReference>
<reference evidence="6 7" key="1">
    <citation type="submission" date="2019-02" db="EMBL/GenBank/DDBJ databases">
        <title>Ureibacillus thermophilus.</title>
        <authorList>
            <person name="Sunny J.S."/>
            <person name="Natarajan A."/>
            <person name="Saleena L.M."/>
        </authorList>
    </citation>
    <scope>NUCLEOTIDE SEQUENCE [LARGE SCALE GENOMIC DNA]</scope>
    <source>
        <strain evidence="6 7">LM102</strain>
    </source>
</reference>
<evidence type="ECO:0000313" key="6">
    <source>
        <dbReference type="EMBL" id="QBK26674.1"/>
    </source>
</evidence>
<dbReference type="Gene3D" id="3.40.30.10">
    <property type="entry name" value="Glutaredoxin"/>
    <property type="match status" value="1"/>
</dbReference>
<dbReference type="PROSITE" id="PS00763">
    <property type="entry name" value="GLUTATHIONE_PEROXID_2"/>
    <property type="match status" value="1"/>
</dbReference>
<keyword evidence="7" id="KW-1185">Reference proteome</keyword>
<keyword evidence="3 5" id="KW-0560">Oxidoreductase</keyword>
<evidence type="ECO:0000256" key="5">
    <source>
        <dbReference type="RuleBase" id="RU000499"/>
    </source>
</evidence>
<keyword evidence="2 5" id="KW-0575">Peroxidase</keyword>
<dbReference type="SUPFAM" id="SSF52833">
    <property type="entry name" value="Thioredoxin-like"/>
    <property type="match status" value="1"/>
</dbReference>
<proteinExistence type="inferred from homology"/>
<dbReference type="PANTHER" id="PTHR11592">
    <property type="entry name" value="GLUTATHIONE PEROXIDASE"/>
    <property type="match status" value="1"/>
</dbReference>
<gene>
    <name evidence="6" type="ORF">DKZ56_12935</name>
</gene>
<comment type="similarity">
    <text evidence="1 5">Belongs to the glutathione peroxidase family.</text>
</comment>
<dbReference type="PIRSF" id="PIRSF000303">
    <property type="entry name" value="Glutathion_perox"/>
    <property type="match status" value="1"/>
</dbReference>
<dbReference type="InterPro" id="IPR036249">
    <property type="entry name" value="Thioredoxin-like_sf"/>
</dbReference>
<organism evidence="6 7">
    <name type="scientific">Ureibacillus thermophilus</name>
    <dbReference type="NCBI Taxonomy" id="367743"/>
    <lineage>
        <taxon>Bacteria</taxon>
        <taxon>Bacillati</taxon>
        <taxon>Bacillota</taxon>
        <taxon>Bacilli</taxon>
        <taxon>Bacillales</taxon>
        <taxon>Caryophanaceae</taxon>
        <taxon>Ureibacillus</taxon>
    </lineage>
</organism>
<evidence type="ECO:0000256" key="3">
    <source>
        <dbReference type="ARBA" id="ARBA00023002"/>
    </source>
</evidence>
<dbReference type="GO" id="GO:0004601">
    <property type="term" value="F:peroxidase activity"/>
    <property type="evidence" value="ECO:0007669"/>
    <property type="project" value="UniProtKB-KW"/>
</dbReference>
<evidence type="ECO:0000256" key="1">
    <source>
        <dbReference type="ARBA" id="ARBA00006926"/>
    </source>
</evidence>
<dbReference type="EMBL" id="CP036528">
    <property type="protein sequence ID" value="QBK26674.1"/>
    <property type="molecule type" value="Genomic_DNA"/>
</dbReference>
<protein>
    <recommendedName>
        <fullName evidence="5">Glutathione peroxidase</fullName>
    </recommendedName>
</protein>
<dbReference type="CDD" id="cd00340">
    <property type="entry name" value="GSH_Peroxidase"/>
    <property type="match status" value="1"/>
</dbReference>
<dbReference type="KEGG" id="uth:DKZ56_12935"/>
<feature type="active site" evidence="4">
    <location>
        <position position="36"/>
    </location>
</feature>
<dbReference type="PRINTS" id="PR01011">
    <property type="entry name" value="GLUTPROXDASE"/>
</dbReference>
<dbReference type="Proteomes" id="UP000291151">
    <property type="component" value="Chromosome"/>
</dbReference>
<dbReference type="Pfam" id="PF00255">
    <property type="entry name" value="GSHPx"/>
    <property type="match status" value="1"/>
</dbReference>
<evidence type="ECO:0000256" key="2">
    <source>
        <dbReference type="ARBA" id="ARBA00022559"/>
    </source>
</evidence>
<sequence length="188" mass="21938">MMSIYDFLVKKPNGEILSMLTYQNKTILIVNTANHCRFTYQFEDLQRLYEKFKDQGFVILGFPSNQFAEQNPEDGTETEKMCKMNFGVTFPIFEVIDVNGEDAHPLFQYLKEQANCREFGIDFEEKMLKSKIQEIHPHFLDGKNIRWNFTKFLVDADGQVLKRFEPTDSIIDLENAVEEALKTASNIQ</sequence>
<dbReference type="PROSITE" id="PS51355">
    <property type="entry name" value="GLUTATHIONE_PEROXID_3"/>
    <property type="match status" value="1"/>
</dbReference>
<evidence type="ECO:0000256" key="4">
    <source>
        <dbReference type="PIRSR" id="PIRSR000303-1"/>
    </source>
</evidence>
<dbReference type="AlphaFoldDB" id="A0A4P6UU28"/>
<evidence type="ECO:0000313" key="7">
    <source>
        <dbReference type="Proteomes" id="UP000291151"/>
    </source>
</evidence>
<name>A0A4P6UU28_9BACL</name>
<accession>A0A4P6UU28</accession>
<dbReference type="PANTHER" id="PTHR11592:SF78">
    <property type="entry name" value="GLUTATHIONE PEROXIDASE"/>
    <property type="match status" value="1"/>
</dbReference>